<dbReference type="AlphaFoldDB" id="A0A086JA40"/>
<evidence type="ECO:0000313" key="2">
    <source>
        <dbReference type="Proteomes" id="UP000028837"/>
    </source>
</evidence>
<sequence>HRSDITLARSADVLRVAGPQVAGWDEGVG</sequence>
<dbReference type="Proteomes" id="UP000028837">
    <property type="component" value="Unassembled WGS sequence"/>
</dbReference>
<comment type="caution">
    <text evidence="1">The sequence shown here is derived from an EMBL/GenBank/DDBJ whole genome shotgun (WGS) entry which is preliminary data.</text>
</comment>
<organism evidence="1 2">
    <name type="scientific">Toxoplasma gondii GAB2-2007-GAL-DOM2</name>
    <dbReference type="NCBI Taxonomy" id="1130820"/>
    <lineage>
        <taxon>Eukaryota</taxon>
        <taxon>Sar</taxon>
        <taxon>Alveolata</taxon>
        <taxon>Apicomplexa</taxon>
        <taxon>Conoidasida</taxon>
        <taxon>Coccidia</taxon>
        <taxon>Eucoccidiorida</taxon>
        <taxon>Eimeriorina</taxon>
        <taxon>Sarcocystidae</taxon>
        <taxon>Toxoplasma</taxon>
    </lineage>
</organism>
<name>A0A086JA40_TOXGO</name>
<accession>A0A086JA40</accession>
<gene>
    <name evidence="1" type="ORF">TGDOM2_401820</name>
</gene>
<evidence type="ECO:0000313" key="1">
    <source>
        <dbReference type="EMBL" id="KFG29008.1"/>
    </source>
</evidence>
<dbReference type="EMBL" id="AHZU02001818">
    <property type="protein sequence ID" value="KFG29008.1"/>
    <property type="molecule type" value="Genomic_DNA"/>
</dbReference>
<dbReference type="VEuPathDB" id="ToxoDB:TGDOM2_401820"/>
<feature type="non-terminal residue" evidence="1">
    <location>
        <position position="1"/>
    </location>
</feature>
<proteinExistence type="predicted"/>
<protein>
    <submittedName>
        <fullName evidence="1">Uncharacterized protein</fullName>
    </submittedName>
</protein>
<feature type="non-terminal residue" evidence="1">
    <location>
        <position position="29"/>
    </location>
</feature>
<reference evidence="1 2" key="1">
    <citation type="submission" date="2014-02" db="EMBL/GenBank/DDBJ databases">
        <authorList>
            <person name="Sibley D."/>
            <person name="Venepally P."/>
            <person name="Karamycheva S."/>
            <person name="Hadjithomas M."/>
            <person name="Khan A."/>
            <person name="Brunk B."/>
            <person name="Roos D."/>
            <person name="Caler E."/>
            <person name="Lorenzi H."/>
        </authorList>
    </citation>
    <scope>NUCLEOTIDE SEQUENCE [LARGE SCALE GENOMIC DNA]</scope>
    <source>
        <strain evidence="1 2">GAB2-2007-GAL-DOM2</strain>
    </source>
</reference>